<proteinExistence type="predicted"/>
<gene>
    <name evidence="1" type="ORF">VAS14_07514</name>
</gene>
<organism evidence="1 2">
    <name type="scientific">Photobacterium angustum (strain S14 / CCUG 15956)</name>
    <name type="common">Vibrio sp. (strain S14 / CCUG 15956)</name>
    <dbReference type="NCBI Taxonomy" id="314292"/>
    <lineage>
        <taxon>Bacteria</taxon>
        <taxon>Pseudomonadati</taxon>
        <taxon>Pseudomonadota</taxon>
        <taxon>Gammaproteobacteria</taxon>
        <taxon>Vibrionales</taxon>
        <taxon>Vibrionaceae</taxon>
        <taxon>Photobacterium</taxon>
    </lineage>
</organism>
<sequence length="22" mass="2635">MSAWNKGKRIGQKKAFKLEDIW</sequence>
<name>Q1ZMN6_PHOAS</name>
<dbReference type="EMBL" id="AAOJ01000007">
    <property type="protein sequence ID" value="EAS63403.1"/>
    <property type="molecule type" value="Genomic_DNA"/>
</dbReference>
<accession>Q1ZMN6</accession>
<evidence type="ECO:0000313" key="1">
    <source>
        <dbReference type="EMBL" id="EAS63403.1"/>
    </source>
</evidence>
<dbReference type="HOGENOM" id="CLU_3424876_0_0_6"/>
<evidence type="ECO:0000313" key="2">
    <source>
        <dbReference type="Proteomes" id="UP000001603"/>
    </source>
</evidence>
<reference evidence="1 2" key="1">
    <citation type="journal article" date="2009" name="Proc. Natl. Acad. Sci. U.S.A.">
        <title>The genomic basis of trophic strategy in marine bacteria.</title>
        <authorList>
            <person name="Lauro F.M."/>
            <person name="McDougald D."/>
            <person name="Thomas T."/>
            <person name="Williams T.J."/>
            <person name="Egan S."/>
            <person name="Rice S."/>
            <person name="DeMaere M.Z."/>
            <person name="Ting L."/>
            <person name="Ertan H."/>
            <person name="Johnson J."/>
            <person name="Ferriera S."/>
            <person name="Lapidus A."/>
            <person name="Anderson I."/>
            <person name="Kyrpides N."/>
            <person name="Munk A.C."/>
            <person name="Detter C."/>
            <person name="Han C.S."/>
            <person name="Brown M.V."/>
            <person name="Robb F.T."/>
            <person name="Kjelleberg S."/>
            <person name="Cavicchioli R."/>
        </authorList>
    </citation>
    <scope>NUCLEOTIDE SEQUENCE [LARGE SCALE GENOMIC DNA]</scope>
    <source>
        <strain evidence="1 2">S14</strain>
    </source>
</reference>
<protein>
    <submittedName>
        <fullName evidence="1">Uncharacterized protein</fullName>
    </submittedName>
</protein>
<dbReference type="AlphaFoldDB" id="Q1ZMN6"/>
<dbReference type="Proteomes" id="UP000001603">
    <property type="component" value="Unassembled WGS sequence"/>
</dbReference>
<comment type="caution">
    <text evidence="1">The sequence shown here is derived from an EMBL/GenBank/DDBJ whole genome shotgun (WGS) entry which is preliminary data.</text>
</comment>